<dbReference type="AlphaFoldDB" id="A0A1G6GZW0"/>
<feature type="transmembrane region" description="Helical" evidence="8">
    <location>
        <begin position="103"/>
        <end position="120"/>
    </location>
</feature>
<name>A0A1G6GZW0_9GAMM</name>
<comment type="subcellular location">
    <subcellularLocation>
        <location evidence="1">Cell membrane</location>
        <topology evidence="1">Multi-pass membrane protein</topology>
    </subcellularLocation>
</comment>
<evidence type="ECO:0000256" key="6">
    <source>
        <dbReference type="ARBA" id="ARBA00023136"/>
    </source>
</evidence>
<feature type="binding site" evidence="7">
    <location>
        <position position="84"/>
    </location>
    <ligand>
        <name>Zn(2+)</name>
        <dbReference type="ChEBI" id="CHEBI:29105"/>
    </ligand>
</feature>
<evidence type="ECO:0000256" key="1">
    <source>
        <dbReference type="ARBA" id="ARBA00004651"/>
    </source>
</evidence>
<evidence type="ECO:0000256" key="4">
    <source>
        <dbReference type="ARBA" id="ARBA00022692"/>
    </source>
</evidence>
<proteinExistence type="inferred from homology"/>
<keyword evidence="5 8" id="KW-1133">Transmembrane helix</keyword>
<dbReference type="InterPro" id="IPR005744">
    <property type="entry name" value="Hy-lIII"/>
</dbReference>
<feature type="binding site" evidence="7">
    <location>
        <position position="206"/>
    </location>
    <ligand>
        <name>Zn(2+)</name>
        <dbReference type="ChEBI" id="CHEBI:29105"/>
    </ligand>
</feature>
<comment type="similarity">
    <text evidence="2">Belongs to the UPF0073 (Hly-III) family.</text>
</comment>
<feature type="binding site" evidence="7">
    <location>
        <position position="210"/>
    </location>
    <ligand>
        <name>Zn(2+)</name>
        <dbReference type="ChEBI" id="CHEBI:29105"/>
    </ligand>
</feature>
<accession>A0A1G6GZW0</accession>
<feature type="transmembrane region" description="Helical" evidence="8">
    <location>
        <begin position="64"/>
        <end position="83"/>
    </location>
</feature>
<evidence type="ECO:0000313" key="10">
    <source>
        <dbReference type="Proteomes" id="UP000242317"/>
    </source>
</evidence>
<evidence type="ECO:0000256" key="5">
    <source>
        <dbReference type="ARBA" id="ARBA00022989"/>
    </source>
</evidence>
<feature type="transmembrane region" description="Helical" evidence="8">
    <location>
        <begin position="207"/>
        <end position="227"/>
    </location>
</feature>
<keyword evidence="7" id="KW-0479">Metal-binding</keyword>
<dbReference type="GO" id="GO:0140911">
    <property type="term" value="F:pore-forming activity"/>
    <property type="evidence" value="ECO:0007669"/>
    <property type="project" value="InterPro"/>
</dbReference>
<keyword evidence="7" id="KW-0862">Zinc</keyword>
<dbReference type="GO" id="GO:0046872">
    <property type="term" value="F:metal ion binding"/>
    <property type="evidence" value="ECO:0007669"/>
    <property type="project" value="UniProtKB-KW"/>
</dbReference>
<evidence type="ECO:0000256" key="2">
    <source>
        <dbReference type="ARBA" id="ARBA00008488"/>
    </source>
</evidence>
<keyword evidence="6 8" id="KW-0472">Membrane</keyword>
<evidence type="ECO:0000256" key="3">
    <source>
        <dbReference type="ARBA" id="ARBA00022475"/>
    </source>
</evidence>
<sequence length="228" mass="25819">MPNDFKPSPHQTISTQDIVDEILDYHPIEERWNALTHGLAALVAVIATALLCLQAYALSPSAGLTMLVYGLSMVLLFSASTFYHAATTMKRRAWLKKLDHTAIYYLIAGTYTPFLALYIPTTKAKVLLVALWSIALLGTFFKLYFIDRFEKLSLAAYIIMGWLALFILDDMHTYLSTLSLQLLILGGVLYTVGTIFYAMKKYTYTHVIWHVFVMLGALAHFFSIWVML</sequence>
<evidence type="ECO:0000256" key="7">
    <source>
        <dbReference type="PIRSR" id="PIRSR604254-1"/>
    </source>
</evidence>
<reference evidence="10" key="1">
    <citation type="submission" date="2016-09" db="EMBL/GenBank/DDBJ databases">
        <authorList>
            <person name="Varghese N."/>
            <person name="Submissions S."/>
        </authorList>
    </citation>
    <scope>NUCLEOTIDE SEQUENCE [LARGE SCALE GENOMIC DNA]</scope>
    <source>
        <strain evidence="10">ANC 3699</strain>
    </source>
</reference>
<dbReference type="RefSeq" id="WP_092615725.1">
    <property type="nucleotide sequence ID" value="NZ_FMYK01000001.1"/>
</dbReference>
<dbReference type="InterPro" id="IPR004254">
    <property type="entry name" value="AdipoR/HlyIII-related"/>
</dbReference>
<feature type="transmembrane region" description="Helical" evidence="8">
    <location>
        <begin position="39"/>
        <end position="58"/>
    </location>
</feature>
<feature type="transmembrane region" description="Helical" evidence="8">
    <location>
        <begin position="126"/>
        <end position="145"/>
    </location>
</feature>
<keyword evidence="4 8" id="KW-0812">Transmembrane</keyword>
<dbReference type="Proteomes" id="UP000242317">
    <property type="component" value="Unassembled WGS sequence"/>
</dbReference>
<dbReference type="OrthoDB" id="9813689at2"/>
<dbReference type="Pfam" id="PF03006">
    <property type="entry name" value="HlyIII"/>
    <property type="match status" value="1"/>
</dbReference>
<dbReference type="GO" id="GO:0005886">
    <property type="term" value="C:plasma membrane"/>
    <property type="evidence" value="ECO:0007669"/>
    <property type="project" value="UniProtKB-SubCell"/>
</dbReference>
<dbReference type="PANTHER" id="PTHR20855:SF3">
    <property type="entry name" value="LD03007P"/>
    <property type="match status" value="1"/>
</dbReference>
<feature type="transmembrane region" description="Helical" evidence="8">
    <location>
        <begin position="174"/>
        <end position="198"/>
    </location>
</feature>
<evidence type="ECO:0000256" key="8">
    <source>
        <dbReference type="SAM" id="Phobius"/>
    </source>
</evidence>
<protein>
    <submittedName>
        <fullName evidence="9">Hemolysin III</fullName>
    </submittedName>
</protein>
<dbReference type="EMBL" id="FMYK01000001">
    <property type="protein sequence ID" value="SDB87562.1"/>
    <property type="molecule type" value="Genomic_DNA"/>
</dbReference>
<keyword evidence="10" id="KW-1185">Reference proteome</keyword>
<dbReference type="NCBIfam" id="TIGR01065">
    <property type="entry name" value="hlyIII"/>
    <property type="match status" value="1"/>
</dbReference>
<organism evidence="9 10">
    <name type="scientific">Acinetobacter marinus</name>
    <dbReference type="NCBI Taxonomy" id="281375"/>
    <lineage>
        <taxon>Bacteria</taxon>
        <taxon>Pseudomonadati</taxon>
        <taxon>Pseudomonadota</taxon>
        <taxon>Gammaproteobacteria</taxon>
        <taxon>Moraxellales</taxon>
        <taxon>Moraxellaceae</taxon>
        <taxon>Acinetobacter</taxon>
    </lineage>
</organism>
<gene>
    <name evidence="9" type="ORF">SAMN05421749_101610</name>
</gene>
<keyword evidence="3" id="KW-1003">Cell membrane</keyword>
<evidence type="ECO:0000313" key="9">
    <source>
        <dbReference type="EMBL" id="SDB87562.1"/>
    </source>
</evidence>
<dbReference type="PANTHER" id="PTHR20855">
    <property type="entry name" value="ADIPOR/PROGESTIN RECEPTOR-RELATED"/>
    <property type="match status" value="1"/>
</dbReference>
<feature type="transmembrane region" description="Helical" evidence="8">
    <location>
        <begin position="152"/>
        <end position="168"/>
    </location>
</feature>